<organism evidence="2 3">
    <name type="scientific">Eiseniibacteriota bacterium</name>
    <dbReference type="NCBI Taxonomy" id="2212470"/>
    <lineage>
        <taxon>Bacteria</taxon>
        <taxon>Candidatus Eiseniibacteriota</taxon>
    </lineage>
</organism>
<dbReference type="InterPro" id="IPR026444">
    <property type="entry name" value="Secre_tail"/>
</dbReference>
<dbReference type="AlphaFoldDB" id="A0A933S8J0"/>
<dbReference type="NCBIfam" id="TIGR04183">
    <property type="entry name" value="Por_Secre_tail"/>
    <property type="match status" value="1"/>
</dbReference>
<dbReference type="EMBL" id="JACRIW010000001">
    <property type="protein sequence ID" value="MBI5167881.1"/>
    <property type="molecule type" value="Genomic_DNA"/>
</dbReference>
<reference evidence="2" key="1">
    <citation type="submission" date="2020-07" db="EMBL/GenBank/DDBJ databases">
        <title>Huge and variable diversity of episymbiotic CPR bacteria and DPANN archaea in groundwater ecosystems.</title>
        <authorList>
            <person name="He C.Y."/>
            <person name="Keren R."/>
            <person name="Whittaker M."/>
            <person name="Farag I.F."/>
            <person name="Doudna J."/>
            <person name="Cate J.H.D."/>
            <person name="Banfield J.F."/>
        </authorList>
    </citation>
    <scope>NUCLEOTIDE SEQUENCE</scope>
    <source>
        <strain evidence="2">NC_groundwater_1813_Pr3_B-0.1um_71_17</strain>
    </source>
</reference>
<name>A0A933S8J0_UNCEI</name>
<protein>
    <submittedName>
        <fullName evidence="2">T9SS type A sorting domain-containing protein</fullName>
    </submittedName>
</protein>
<sequence>MHARLRPTVKRTLVFLVLGAAFAAGFAPRALAAWGSAPVTVASSAGAQTGPILVNAPNGVYVAWTDRRDTSGVWANRVDSSGVAESAIGFPVGPPDSAVAGLVATADGVGGMVLAWSDLRSAPRAIFANRIVASGSHQWTKNGVRVGTGTGTQYSPSIAPDGTGGVFVAWQRVTVDSTGIYAQHLGPDGSPRWGGGGVMVCDSAGLRETPQIVADRLGGAVLCWNDYRSSNVQVFVQRLSSAGAPLWGRGGISIDGTRSTARGRLACQSDGTTVIMFQDPIDTSPSPSGVYAQRLDVNGVSTYSGGNRVAISPVDPPMQPVAVFTRASGAALFVYASATDIRARVLASSGADVWGGTNGLALASPAPAAASGVSAVSDGADGAWVTWTDGGAVRTQHVVAAGTLPMGSTPVTLSPATVRARGAAAGALLPTGDFVTVWEDADTGGAPDTNLVAQRLGPNRVVGAYWRVVATAGANGTLTPGPGTHIVAEHDSLRFRAVGNGSYHVTTMIADGVGYAAVPNLTFHDVTANHTLVVSFDNQPITSEIVTTPDAFQGISFPFTFANDSVSVVFDDVWPPDATRWRLGRWDPVAKLYDVPPADLVHLQPGESWWFATKVADTLGFSGTAVSESDFTMSLAPATAESTGWNQIASPFRFPVAVSALQVRSGTGSWDALVSPSQPNTDPVVMGWSAAGGYQPANTMLSGRTYWVFKRTPANVSLRVPFEYSQGAFATGLEPGFAAGDWTVSLELTQDGAPAAHLSIGAGARALTYARVPVSPGRDLSLWTAVDGAEYSAVAAPDEGALAYDVFASSSTALAPASLRVSLEGVSSDREVTLSDPAAGWSRAVRDGDVVTLALGSDARRLRLAIAGTGALAPSGVTTLRAAAPNPFSDRTALSFVLGAAGDLRAQVYDVTGRRVADLSRRGLSAGEHVIPWNGHDASGVRVKPGVYLLRWSAGGRSGTARIVSLQ</sequence>
<comment type="caution">
    <text evidence="2">The sequence shown here is derived from an EMBL/GenBank/DDBJ whole genome shotgun (WGS) entry which is preliminary data.</text>
</comment>
<evidence type="ECO:0000313" key="2">
    <source>
        <dbReference type="EMBL" id="MBI5167881.1"/>
    </source>
</evidence>
<gene>
    <name evidence="2" type="ORF">HZA61_00190</name>
</gene>
<proteinExistence type="predicted"/>
<evidence type="ECO:0000313" key="3">
    <source>
        <dbReference type="Proteomes" id="UP000696931"/>
    </source>
</evidence>
<dbReference type="Gene3D" id="2.60.40.4070">
    <property type="match status" value="1"/>
</dbReference>
<keyword evidence="1" id="KW-0732">Signal</keyword>
<accession>A0A933S8J0</accession>
<dbReference type="Proteomes" id="UP000696931">
    <property type="component" value="Unassembled WGS sequence"/>
</dbReference>
<feature type="signal peptide" evidence="1">
    <location>
        <begin position="1"/>
        <end position="32"/>
    </location>
</feature>
<feature type="chain" id="PRO_5036860953" evidence="1">
    <location>
        <begin position="33"/>
        <end position="967"/>
    </location>
</feature>
<evidence type="ECO:0000256" key="1">
    <source>
        <dbReference type="SAM" id="SignalP"/>
    </source>
</evidence>